<keyword evidence="1" id="KW-0812">Transmembrane</keyword>
<protein>
    <submittedName>
        <fullName evidence="2">Uncharacterized protein</fullName>
    </submittedName>
</protein>
<dbReference type="AlphaFoldDB" id="A0AAN9NI71"/>
<feature type="transmembrane region" description="Helical" evidence="1">
    <location>
        <begin position="31"/>
        <end position="50"/>
    </location>
</feature>
<accession>A0AAN9NI71</accession>
<keyword evidence="3" id="KW-1185">Reference proteome</keyword>
<keyword evidence="1" id="KW-0472">Membrane</keyword>
<name>A0AAN9NI71_PHACN</name>
<evidence type="ECO:0000256" key="1">
    <source>
        <dbReference type="SAM" id="Phobius"/>
    </source>
</evidence>
<evidence type="ECO:0000313" key="3">
    <source>
        <dbReference type="Proteomes" id="UP001374584"/>
    </source>
</evidence>
<sequence>MLIANRTPSHKLAVAILDYYSPWEFQLKDTLHFMKSLAVAWFMVFMISFVHDINVKGSTRLAILRISQGIQSSQYETITGCNNDCDTACCNCDITKQPPLCVLCCQEDP</sequence>
<gene>
    <name evidence="2" type="ORF">VNO80_06848</name>
</gene>
<evidence type="ECO:0000313" key="2">
    <source>
        <dbReference type="EMBL" id="KAK7373441.1"/>
    </source>
</evidence>
<comment type="caution">
    <text evidence="2">The sequence shown here is derived from an EMBL/GenBank/DDBJ whole genome shotgun (WGS) entry which is preliminary data.</text>
</comment>
<dbReference type="Proteomes" id="UP001374584">
    <property type="component" value="Unassembled WGS sequence"/>
</dbReference>
<keyword evidence="1" id="KW-1133">Transmembrane helix</keyword>
<proteinExistence type="predicted"/>
<reference evidence="2 3" key="1">
    <citation type="submission" date="2024-01" db="EMBL/GenBank/DDBJ databases">
        <title>The genomes of 5 underutilized Papilionoideae crops provide insights into root nodulation and disease resistanc.</title>
        <authorList>
            <person name="Jiang F."/>
        </authorList>
    </citation>
    <scope>NUCLEOTIDE SEQUENCE [LARGE SCALE GENOMIC DNA]</scope>
    <source>
        <strain evidence="2">JINMINGXINNONG_FW02</strain>
        <tissue evidence="2">Leaves</tissue>
    </source>
</reference>
<dbReference type="EMBL" id="JAYMYR010000003">
    <property type="protein sequence ID" value="KAK7373441.1"/>
    <property type="molecule type" value="Genomic_DNA"/>
</dbReference>
<organism evidence="2 3">
    <name type="scientific">Phaseolus coccineus</name>
    <name type="common">Scarlet runner bean</name>
    <name type="synonym">Phaseolus multiflorus</name>
    <dbReference type="NCBI Taxonomy" id="3886"/>
    <lineage>
        <taxon>Eukaryota</taxon>
        <taxon>Viridiplantae</taxon>
        <taxon>Streptophyta</taxon>
        <taxon>Embryophyta</taxon>
        <taxon>Tracheophyta</taxon>
        <taxon>Spermatophyta</taxon>
        <taxon>Magnoliopsida</taxon>
        <taxon>eudicotyledons</taxon>
        <taxon>Gunneridae</taxon>
        <taxon>Pentapetalae</taxon>
        <taxon>rosids</taxon>
        <taxon>fabids</taxon>
        <taxon>Fabales</taxon>
        <taxon>Fabaceae</taxon>
        <taxon>Papilionoideae</taxon>
        <taxon>50 kb inversion clade</taxon>
        <taxon>NPAAA clade</taxon>
        <taxon>indigoferoid/millettioid clade</taxon>
        <taxon>Phaseoleae</taxon>
        <taxon>Phaseolus</taxon>
    </lineage>
</organism>